<evidence type="ECO:0000313" key="2">
    <source>
        <dbReference type="Proteomes" id="UP000053433"/>
    </source>
</evidence>
<name>A0A0W7TLC0_9FIRM</name>
<accession>A0A0W7TLC0</accession>
<evidence type="ECO:0000313" key="1">
    <source>
        <dbReference type="EMBL" id="KUE74653.1"/>
    </source>
</evidence>
<comment type="caution">
    <text evidence="1">The sequence shown here is derived from an EMBL/GenBank/DDBJ whole genome shotgun (WGS) entry which is preliminary data.</text>
</comment>
<organism evidence="1 2">
    <name type="scientific">Ruthenibacterium lactatiformans</name>
    <dbReference type="NCBI Taxonomy" id="1550024"/>
    <lineage>
        <taxon>Bacteria</taxon>
        <taxon>Bacillati</taxon>
        <taxon>Bacillota</taxon>
        <taxon>Clostridia</taxon>
        <taxon>Eubacteriales</taxon>
        <taxon>Oscillospiraceae</taxon>
        <taxon>Ruthenibacterium</taxon>
    </lineage>
</organism>
<proteinExistence type="predicted"/>
<dbReference type="EMBL" id="LMUA01000051">
    <property type="protein sequence ID" value="KUE74653.1"/>
    <property type="molecule type" value="Genomic_DNA"/>
</dbReference>
<gene>
    <name evidence="1" type="ORF">ASJ35_18005</name>
</gene>
<dbReference type="Proteomes" id="UP000053433">
    <property type="component" value="Unassembled WGS sequence"/>
</dbReference>
<sequence>MAAGILTSSEKIYPRLRSSSKPWALEINNRMLRQLVSEISLCGIMFQFGQDVPNSGQEYPAREMRVNFIFLLL</sequence>
<protein>
    <submittedName>
        <fullName evidence="1">Uncharacterized protein</fullName>
    </submittedName>
</protein>
<reference evidence="1 2" key="1">
    <citation type="submission" date="2015-10" db="EMBL/GenBank/DDBJ databases">
        <title>A novel member of the family Ruminococcaceae isolated from human faeces.</title>
        <authorList>
            <person name="Shkoporov A.N."/>
            <person name="Chaplin A.V."/>
            <person name="Motuzova O.V."/>
            <person name="Kafarskaia L.I."/>
            <person name="Efimov B.A."/>
        </authorList>
    </citation>
    <scope>NUCLEOTIDE SEQUENCE [LARGE SCALE GENOMIC DNA]</scope>
    <source>
        <strain evidence="1 2">668</strain>
    </source>
</reference>
<dbReference type="AlphaFoldDB" id="A0A0W7TLC0"/>